<keyword evidence="4" id="KW-1185">Reference proteome</keyword>
<sequence>MTQTQTPPGGTAGAPDLDRHVRGDVAAPITVVEYGDLECPYCAAAAPVLTRLVDESDGAVRLVFRHFPLFTKHPFALTAALATEAAGDRFWDLHDVLFRHQDRLTDPDLEAYAADLGITGPVTGAAVQVHRGAVEADYRSGGGHGVRGTPTLLVDGRIYRGRVELAELRAALGLHR</sequence>
<dbReference type="InterPro" id="IPR036249">
    <property type="entry name" value="Thioredoxin-like_sf"/>
</dbReference>
<accession>A0A1I0Z7A8</accession>
<dbReference type="InterPro" id="IPR013766">
    <property type="entry name" value="Thioredoxin_domain"/>
</dbReference>
<evidence type="ECO:0000256" key="1">
    <source>
        <dbReference type="ARBA" id="ARBA00005791"/>
    </source>
</evidence>
<comment type="similarity">
    <text evidence="1">Belongs to the thioredoxin family. DsbA subfamily.</text>
</comment>
<protein>
    <submittedName>
        <fullName evidence="3">Protein-disulfide isomerase</fullName>
    </submittedName>
</protein>
<dbReference type="RefSeq" id="WP_090033281.1">
    <property type="nucleotide sequence ID" value="NZ_BONM01000011.1"/>
</dbReference>
<dbReference type="AlphaFoldDB" id="A0A1I0Z7A8"/>
<dbReference type="PANTHER" id="PTHR13887:SF55">
    <property type="entry name" value="SLR0313 PROTEIN"/>
    <property type="match status" value="1"/>
</dbReference>
<gene>
    <name evidence="3" type="ORF">SAMN05421867_11014</name>
</gene>
<evidence type="ECO:0000259" key="2">
    <source>
        <dbReference type="PROSITE" id="PS51352"/>
    </source>
</evidence>
<feature type="domain" description="Thioredoxin" evidence="2">
    <location>
        <begin position="1"/>
        <end position="139"/>
    </location>
</feature>
<dbReference type="OrthoDB" id="117402at2"/>
<dbReference type="Proteomes" id="UP000199012">
    <property type="component" value="Unassembled WGS sequence"/>
</dbReference>
<name>A0A1I0Z7A8_9CELL</name>
<dbReference type="SUPFAM" id="SSF52833">
    <property type="entry name" value="Thioredoxin-like"/>
    <property type="match status" value="1"/>
</dbReference>
<keyword evidence="3" id="KW-0413">Isomerase</keyword>
<dbReference type="PROSITE" id="PS51352">
    <property type="entry name" value="THIOREDOXIN_2"/>
    <property type="match status" value="1"/>
</dbReference>
<dbReference type="Pfam" id="PF13462">
    <property type="entry name" value="Thioredoxin_4"/>
    <property type="match status" value="1"/>
</dbReference>
<evidence type="ECO:0000313" key="3">
    <source>
        <dbReference type="EMBL" id="SFB21494.1"/>
    </source>
</evidence>
<proteinExistence type="inferred from homology"/>
<evidence type="ECO:0000313" key="4">
    <source>
        <dbReference type="Proteomes" id="UP000199012"/>
    </source>
</evidence>
<dbReference type="Gene3D" id="3.40.30.10">
    <property type="entry name" value="Glutaredoxin"/>
    <property type="match status" value="1"/>
</dbReference>
<dbReference type="InterPro" id="IPR012336">
    <property type="entry name" value="Thioredoxin-like_fold"/>
</dbReference>
<dbReference type="GO" id="GO:0016853">
    <property type="term" value="F:isomerase activity"/>
    <property type="evidence" value="ECO:0007669"/>
    <property type="project" value="UniProtKB-KW"/>
</dbReference>
<organism evidence="3 4">
    <name type="scientific">Cellulomonas marina</name>
    <dbReference type="NCBI Taxonomy" id="988821"/>
    <lineage>
        <taxon>Bacteria</taxon>
        <taxon>Bacillati</taxon>
        <taxon>Actinomycetota</taxon>
        <taxon>Actinomycetes</taxon>
        <taxon>Micrococcales</taxon>
        <taxon>Cellulomonadaceae</taxon>
        <taxon>Cellulomonas</taxon>
    </lineage>
</organism>
<dbReference type="EMBL" id="FOKA01000010">
    <property type="protein sequence ID" value="SFB21494.1"/>
    <property type="molecule type" value="Genomic_DNA"/>
</dbReference>
<dbReference type="STRING" id="988821.SAMN05421867_11014"/>
<reference evidence="3 4" key="1">
    <citation type="submission" date="2016-10" db="EMBL/GenBank/DDBJ databases">
        <authorList>
            <person name="de Groot N.N."/>
        </authorList>
    </citation>
    <scope>NUCLEOTIDE SEQUENCE [LARGE SCALE GENOMIC DNA]</scope>
    <source>
        <strain evidence="3 4">CGMCC 4.6945</strain>
    </source>
</reference>
<dbReference type="PANTHER" id="PTHR13887">
    <property type="entry name" value="GLUTATHIONE S-TRANSFERASE KAPPA"/>
    <property type="match status" value="1"/>
</dbReference>